<accession>A0A0B3SBA9</accession>
<comment type="caution">
    <text evidence="1">The sequence shown here is derived from an EMBL/GenBank/DDBJ whole genome shotgun (WGS) entry which is preliminary data.</text>
</comment>
<evidence type="ECO:0000313" key="2">
    <source>
        <dbReference type="Proteomes" id="UP000030960"/>
    </source>
</evidence>
<organism evidence="1 2">
    <name type="scientific">Mameliella alba</name>
    <dbReference type="NCBI Taxonomy" id="561184"/>
    <lineage>
        <taxon>Bacteria</taxon>
        <taxon>Pseudomonadati</taxon>
        <taxon>Pseudomonadota</taxon>
        <taxon>Alphaproteobacteria</taxon>
        <taxon>Rhodobacterales</taxon>
        <taxon>Roseobacteraceae</taxon>
        <taxon>Mameliella</taxon>
    </lineage>
</organism>
<dbReference type="RefSeq" id="WP_043139381.1">
    <property type="nucleotide sequence ID" value="NZ_JSUQ01000005.1"/>
</dbReference>
<reference evidence="1 2" key="1">
    <citation type="submission" date="2014-10" db="EMBL/GenBank/DDBJ databases">
        <title>Genome sequence of Ponticoccus sp. strain UMTAT08 isolated from clonal culture of toxic dinoflagellate Alexandrium tamiyavanichii.</title>
        <authorList>
            <person name="Gan H.Y."/>
            <person name="Muhd D.-D."/>
            <person name="Mohd Noor M.E."/>
            <person name="Yeong Y.S."/>
            <person name="Usup G."/>
        </authorList>
    </citation>
    <scope>NUCLEOTIDE SEQUENCE [LARGE SCALE GENOMIC DNA]</scope>
    <source>
        <strain evidence="1 2">UMTAT08</strain>
    </source>
</reference>
<protein>
    <submittedName>
        <fullName evidence="1">Uncharacterized protein</fullName>
    </submittedName>
</protein>
<sequence length="250" mass="27512">MITTETLQGHWHRAWLKSQAFCDTETTVHWMQCGPLYADVRIPPNRPDIRGATALADLPDAALLSLLRAEGFAGVVELNADVCTWQRLINWHGRPEQEDSGQLEFRGSDQLMETGVLGDYAELWNRRSDHPASAVHMKAGTADAYLVTVGTRFVFGVGLPEAENSRNMIAALEAGQRTWAMQQQFGQGFAFGCWDGAHGIAELSTNPLTEGLPVLSCTGDGELIWHAVDFFGQSRDVSLTRPMEVLNDVA</sequence>
<dbReference type="OrthoDB" id="6992731at2"/>
<evidence type="ECO:0000313" key="1">
    <source>
        <dbReference type="EMBL" id="KHQ53956.1"/>
    </source>
</evidence>
<gene>
    <name evidence="1" type="ORF">OA50_01544</name>
</gene>
<dbReference type="EMBL" id="JSUQ01000005">
    <property type="protein sequence ID" value="KHQ53956.1"/>
    <property type="molecule type" value="Genomic_DNA"/>
</dbReference>
<keyword evidence="2" id="KW-1185">Reference proteome</keyword>
<dbReference type="AlphaFoldDB" id="A0A0B3SBA9"/>
<name>A0A0B3SBA9_9RHOB</name>
<dbReference type="Proteomes" id="UP000030960">
    <property type="component" value="Unassembled WGS sequence"/>
</dbReference>
<proteinExistence type="predicted"/>
<dbReference type="STRING" id="561184.SAMN05216376_101292"/>